<evidence type="ECO:0008006" key="3">
    <source>
        <dbReference type="Google" id="ProtNLM"/>
    </source>
</evidence>
<evidence type="ECO:0000313" key="2">
    <source>
        <dbReference type="Proteomes" id="UP000518605"/>
    </source>
</evidence>
<protein>
    <recommendedName>
        <fullName evidence="3">DUF2953 domain-containing protein</fullName>
    </recommendedName>
</protein>
<name>A0A7W5GC34_9BACL</name>
<organism evidence="1 2">
    <name type="scientific">Paenibacillus endophyticus</name>
    <dbReference type="NCBI Taxonomy" id="1294268"/>
    <lineage>
        <taxon>Bacteria</taxon>
        <taxon>Bacillati</taxon>
        <taxon>Bacillota</taxon>
        <taxon>Bacilli</taxon>
        <taxon>Bacillales</taxon>
        <taxon>Paenibacillaceae</taxon>
        <taxon>Paenibacillus</taxon>
    </lineage>
</organism>
<evidence type="ECO:0000313" key="1">
    <source>
        <dbReference type="EMBL" id="MBB3154436.1"/>
    </source>
</evidence>
<sequence>MMLSYPYGWMTAASLFFLLILIMVLSSQVVIKGHLQRIGHNDDAEVNIKALFGIIRYTLKVPIIQFTGTSVQLKEEVSKTSAGINTWKEFNKDIDADKVVSGIDKLKHLLEMTRNLTGWARKTLTKVRLLEWKWHTSVGTGDAMWTAMSTGLVWSVKTSIIGLISQMVKLQAEPQMKVQPIYQRTAFTTEWSCIAQIRFGYAILAGLQLLVRMRKMKGGVKAWQNILFKA</sequence>
<keyword evidence="2" id="KW-1185">Reference proteome</keyword>
<reference evidence="1 2" key="1">
    <citation type="submission" date="2020-08" db="EMBL/GenBank/DDBJ databases">
        <title>Genomic Encyclopedia of Type Strains, Phase III (KMG-III): the genomes of soil and plant-associated and newly described type strains.</title>
        <authorList>
            <person name="Whitman W."/>
        </authorList>
    </citation>
    <scope>NUCLEOTIDE SEQUENCE [LARGE SCALE GENOMIC DNA]</scope>
    <source>
        <strain evidence="1 2">CECT 8234</strain>
    </source>
</reference>
<dbReference type="Proteomes" id="UP000518605">
    <property type="component" value="Unassembled WGS sequence"/>
</dbReference>
<proteinExistence type="predicted"/>
<gene>
    <name evidence="1" type="ORF">FHS16_004518</name>
</gene>
<dbReference type="AlphaFoldDB" id="A0A7W5GC34"/>
<dbReference type="Pfam" id="PF11167">
    <property type="entry name" value="DUF2953"/>
    <property type="match status" value="1"/>
</dbReference>
<dbReference type="EMBL" id="JACHXW010000016">
    <property type="protein sequence ID" value="MBB3154436.1"/>
    <property type="molecule type" value="Genomic_DNA"/>
</dbReference>
<dbReference type="InterPro" id="IPR021338">
    <property type="entry name" value="DUF2953"/>
</dbReference>
<dbReference type="RefSeq" id="WP_183567874.1">
    <property type="nucleotide sequence ID" value="NZ_CBCSLB010000025.1"/>
</dbReference>
<comment type="caution">
    <text evidence="1">The sequence shown here is derived from an EMBL/GenBank/DDBJ whole genome shotgun (WGS) entry which is preliminary data.</text>
</comment>
<accession>A0A7W5GC34</accession>